<comment type="caution">
    <text evidence="2">The sequence shown here is derived from an EMBL/GenBank/DDBJ whole genome shotgun (WGS) entry which is preliminary data.</text>
</comment>
<organism evidence="2 3">
    <name type="scientific">Bacteriovorax antarcticus</name>
    <dbReference type="NCBI Taxonomy" id="3088717"/>
    <lineage>
        <taxon>Bacteria</taxon>
        <taxon>Pseudomonadati</taxon>
        <taxon>Bdellovibrionota</taxon>
        <taxon>Bacteriovoracia</taxon>
        <taxon>Bacteriovoracales</taxon>
        <taxon>Bacteriovoracaceae</taxon>
        <taxon>Bacteriovorax</taxon>
    </lineage>
</organism>
<evidence type="ECO:0000313" key="2">
    <source>
        <dbReference type="EMBL" id="MEA9357742.1"/>
    </source>
</evidence>
<reference evidence="2 3" key="1">
    <citation type="submission" date="2023-11" db="EMBL/GenBank/DDBJ databases">
        <title>A Novel Polar Bacteriovorax (B. antarcticus) Isolated from the Biocrust in Antarctica.</title>
        <authorList>
            <person name="Mun W."/>
            <person name="Choi S.Y."/>
            <person name="Mitchell R.J."/>
        </authorList>
    </citation>
    <scope>NUCLEOTIDE SEQUENCE [LARGE SCALE GENOMIC DNA]</scope>
    <source>
        <strain evidence="2 3">PP10</strain>
    </source>
</reference>
<name>A0ABU5VXF2_9BACT</name>
<proteinExistence type="predicted"/>
<sequence length="61" mass="6770">MLKLKKFAKLTKNQKGQGVMEYVIISSLVGIVCITAVKGFGDVIKNRVETMKESIVKNIKT</sequence>
<dbReference type="RefSeq" id="WP_323577886.1">
    <property type="nucleotide sequence ID" value="NZ_JAYGJQ010000002.1"/>
</dbReference>
<keyword evidence="1" id="KW-1133">Transmembrane helix</keyword>
<keyword evidence="1" id="KW-0812">Transmembrane</keyword>
<dbReference type="Proteomes" id="UP001302274">
    <property type="component" value="Unassembled WGS sequence"/>
</dbReference>
<keyword evidence="1" id="KW-0472">Membrane</keyword>
<dbReference type="EMBL" id="JAYGJQ010000002">
    <property type="protein sequence ID" value="MEA9357742.1"/>
    <property type="molecule type" value="Genomic_DNA"/>
</dbReference>
<evidence type="ECO:0000256" key="1">
    <source>
        <dbReference type="SAM" id="Phobius"/>
    </source>
</evidence>
<keyword evidence="3" id="KW-1185">Reference proteome</keyword>
<evidence type="ECO:0000313" key="3">
    <source>
        <dbReference type="Proteomes" id="UP001302274"/>
    </source>
</evidence>
<protein>
    <recommendedName>
        <fullName evidence="4">Flp family type IVb pilin</fullName>
    </recommendedName>
</protein>
<accession>A0ABU5VXF2</accession>
<evidence type="ECO:0008006" key="4">
    <source>
        <dbReference type="Google" id="ProtNLM"/>
    </source>
</evidence>
<gene>
    <name evidence="2" type="ORF">SHI21_16040</name>
</gene>
<feature type="transmembrane region" description="Helical" evidence="1">
    <location>
        <begin position="21"/>
        <end position="41"/>
    </location>
</feature>